<accession>A0ACB8R8W9</accession>
<sequence>MIKTLTATAATRRDAFKRSWGMRVAQRPRAPRLGSEVDEIAEKRSLCVLELRNFVKAPAFPTTSLPAKVHDRFVSFSEPGKEGRRETERCTAATRLRGHALPAGNASQKWKHAWARSSAMRAAVNG</sequence>
<gene>
    <name evidence="1" type="ORF">FA95DRAFT_1566584</name>
</gene>
<organism evidence="1 2">
    <name type="scientific">Auriscalpium vulgare</name>
    <dbReference type="NCBI Taxonomy" id="40419"/>
    <lineage>
        <taxon>Eukaryota</taxon>
        <taxon>Fungi</taxon>
        <taxon>Dikarya</taxon>
        <taxon>Basidiomycota</taxon>
        <taxon>Agaricomycotina</taxon>
        <taxon>Agaricomycetes</taxon>
        <taxon>Russulales</taxon>
        <taxon>Auriscalpiaceae</taxon>
        <taxon>Auriscalpium</taxon>
    </lineage>
</organism>
<reference evidence="1" key="2">
    <citation type="journal article" date="2022" name="New Phytol.">
        <title>Evolutionary transition to the ectomycorrhizal habit in the genomes of a hyperdiverse lineage of mushroom-forming fungi.</title>
        <authorList>
            <person name="Looney B."/>
            <person name="Miyauchi S."/>
            <person name="Morin E."/>
            <person name="Drula E."/>
            <person name="Courty P.E."/>
            <person name="Kohler A."/>
            <person name="Kuo A."/>
            <person name="LaButti K."/>
            <person name="Pangilinan J."/>
            <person name="Lipzen A."/>
            <person name="Riley R."/>
            <person name="Andreopoulos W."/>
            <person name="He G."/>
            <person name="Johnson J."/>
            <person name="Nolan M."/>
            <person name="Tritt A."/>
            <person name="Barry K.W."/>
            <person name="Grigoriev I.V."/>
            <person name="Nagy L.G."/>
            <person name="Hibbett D."/>
            <person name="Henrissat B."/>
            <person name="Matheny P.B."/>
            <person name="Labbe J."/>
            <person name="Martin F.M."/>
        </authorList>
    </citation>
    <scope>NUCLEOTIDE SEQUENCE</scope>
    <source>
        <strain evidence="1">FP105234-sp</strain>
    </source>
</reference>
<proteinExistence type="predicted"/>
<evidence type="ECO:0000313" key="1">
    <source>
        <dbReference type="EMBL" id="KAI0040230.1"/>
    </source>
</evidence>
<reference evidence="1" key="1">
    <citation type="submission" date="2021-02" db="EMBL/GenBank/DDBJ databases">
        <authorList>
            <consortium name="DOE Joint Genome Institute"/>
            <person name="Ahrendt S."/>
            <person name="Looney B.P."/>
            <person name="Miyauchi S."/>
            <person name="Morin E."/>
            <person name="Drula E."/>
            <person name="Courty P.E."/>
            <person name="Chicoki N."/>
            <person name="Fauchery L."/>
            <person name="Kohler A."/>
            <person name="Kuo A."/>
            <person name="Labutti K."/>
            <person name="Pangilinan J."/>
            <person name="Lipzen A."/>
            <person name="Riley R."/>
            <person name="Andreopoulos W."/>
            <person name="He G."/>
            <person name="Johnson J."/>
            <person name="Barry K.W."/>
            <person name="Grigoriev I.V."/>
            <person name="Nagy L."/>
            <person name="Hibbett D."/>
            <person name="Henrissat B."/>
            <person name="Matheny P.B."/>
            <person name="Labbe J."/>
            <person name="Martin F."/>
        </authorList>
    </citation>
    <scope>NUCLEOTIDE SEQUENCE</scope>
    <source>
        <strain evidence="1">FP105234-sp</strain>
    </source>
</reference>
<evidence type="ECO:0000313" key="2">
    <source>
        <dbReference type="Proteomes" id="UP000814033"/>
    </source>
</evidence>
<dbReference type="EMBL" id="MU276216">
    <property type="protein sequence ID" value="KAI0040230.1"/>
    <property type="molecule type" value="Genomic_DNA"/>
</dbReference>
<dbReference type="Proteomes" id="UP000814033">
    <property type="component" value="Unassembled WGS sequence"/>
</dbReference>
<protein>
    <submittedName>
        <fullName evidence="1">Uncharacterized protein</fullName>
    </submittedName>
</protein>
<comment type="caution">
    <text evidence="1">The sequence shown here is derived from an EMBL/GenBank/DDBJ whole genome shotgun (WGS) entry which is preliminary data.</text>
</comment>
<name>A0ACB8R8W9_9AGAM</name>
<keyword evidence="2" id="KW-1185">Reference proteome</keyword>